<accession>A0ABY9TJJ2</accession>
<gene>
    <name evidence="2" type="ORF">RI845_15610</name>
</gene>
<evidence type="ECO:0000256" key="1">
    <source>
        <dbReference type="SAM" id="SignalP"/>
    </source>
</evidence>
<dbReference type="InterPro" id="IPR022193">
    <property type="entry name" value="DUF3718"/>
</dbReference>
<dbReference type="RefSeq" id="WP_348387097.1">
    <property type="nucleotide sequence ID" value="NZ_CP134146.1"/>
</dbReference>
<keyword evidence="1" id="KW-0732">Signal</keyword>
<feature type="signal peptide" evidence="1">
    <location>
        <begin position="1"/>
        <end position="19"/>
    </location>
</feature>
<organism evidence="2 3">
    <name type="scientific">Thalassotalea nanhaiensis</name>
    <dbReference type="NCBI Taxonomy" id="3065648"/>
    <lineage>
        <taxon>Bacteria</taxon>
        <taxon>Pseudomonadati</taxon>
        <taxon>Pseudomonadota</taxon>
        <taxon>Gammaproteobacteria</taxon>
        <taxon>Alteromonadales</taxon>
        <taxon>Colwelliaceae</taxon>
        <taxon>Thalassotalea</taxon>
    </lineage>
</organism>
<reference evidence="3" key="1">
    <citation type="submission" date="2023-09" db="EMBL/GenBank/DDBJ databases">
        <authorList>
            <person name="Li S."/>
            <person name="Li X."/>
            <person name="Zhang C."/>
            <person name="Zhao Z."/>
        </authorList>
    </citation>
    <scope>NUCLEOTIDE SEQUENCE [LARGE SCALE GENOMIC DNA]</scope>
    <source>
        <strain evidence="3">SQ345</strain>
    </source>
</reference>
<sequence length="132" mass="15232">MKTFTSLLILFCFSINTHASEFKFIASDNKITTKICMAAVTDNTKVMISKLRMLSRRGSALSFRTFVNSMQCNNQYIGNFAKTYDAQNTSDYLDRYTNKWNKNRQTKVTMKDLANERRKDKDKTIVVLVASN</sequence>
<dbReference type="Pfam" id="PF12514">
    <property type="entry name" value="DUF3718"/>
    <property type="match status" value="1"/>
</dbReference>
<dbReference type="Proteomes" id="UP001248581">
    <property type="component" value="Chromosome"/>
</dbReference>
<protein>
    <submittedName>
        <fullName evidence="2">DUF3718 domain-containing protein</fullName>
    </submittedName>
</protein>
<feature type="chain" id="PRO_5046094962" evidence="1">
    <location>
        <begin position="20"/>
        <end position="132"/>
    </location>
</feature>
<proteinExistence type="predicted"/>
<name>A0ABY9TJJ2_9GAMM</name>
<dbReference type="EMBL" id="CP134146">
    <property type="protein sequence ID" value="WNC67939.1"/>
    <property type="molecule type" value="Genomic_DNA"/>
</dbReference>
<evidence type="ECO:0000313" key="3">
    <source>
        <dbReference type="Proteomes" id="UP001248581"/>
    </source>
</evidence>
<keyword evidence="3" id="KW-1185">Reference proteome</keyword>
<evidence type="ECO:0000313" key="2">
    <source>
        <dbReference type="EMBL" id="WNC67939.1"/>
    </source>
</evidence>